<evidence type="ECO:0000313" key="3">
    <source>
        <dbReference type="EMBL" id="ALD66504.1"/>
    </source>
</evidence>
<dbReference type="Pfam" id="PF05913">
    <property type="entry name" value="MupG_C"/>
    <property type="match status" value="1"/>
</dbReference>
<dbReference type="InterPro" id="IPR008589">
    <property type="entry name" value="MupG"/>
</dbReference>
<feature type="domain" description="6-phospho-N-acetylmuramidase N-terminal" evidence="2">
    <location>
        <begin position="8"/>
        <end position="245"/>
    </location>
</feature>
<dbReference type="KEGG" id="scj:SCANT_v1c05980"/>
<dbReference type="SUPFAM" id="SSF50891">
    <property type="entry name" value="Cyclophilin-like"/>
    <property type="match status" value="1"/>
</dbReference>
<evidence type="ECO:0000259" key="1">
    <source>
        <dbReference type="Pfam" id="PF05913"/>
    </source>
</evidence>
<dbReference type="OrthoDB" id="5809921at2"/>
<dbReference type="InterPro" id="IPR029000">
    <property type="entry name" value="Cyclophilin-like_dom_sf"/>
</dbReference>
<feature type="domain" description="6-phospho-N-acetylmuramidase C-terminal" evidence="1">
    <location>
        <begin position="254"/>
        <end position="368"/>
    </location>
</feature>
<accession>A0A0M3SJC7</accession>
<dbReference type="Proteomes" id="UP000063919">
    <property type="component" value="Chromosome"/>
</dbReference>
<dbReference type="Pfam" id="PF19200">
    <property type="entry name" value="MupG_N"/>
    <property type="match status" value="1"/>
</dbReference>
<protein>
    <submittedName>
        <fullName evidence="3">Outer surface protein</fullName>
    </submittedName>
</protein>
<dbReference type="InterPro" id="IPR043894">
    <property type="entry name" value="MupG_C"/>
</dbReference>
<dbReference type="STRING" id="362837.SCANT_v1c05980"/>
<dbReference type="InterPro" id="IPR013785">
    <property type="entry name" value="Aldolase_TIM"/>
</dbReference>
<dbReference type="InterPro" id="IPR017853">
    <property type="entry name" value="GH"/>
</dbReference>
<dbReference type="RefSeq" id="WP_053946262.1">
    <property type="nucleotide sequence ID" value="NZ_CP012622.1"/>
</dbReference>
<sequence length="370" mass="43439">MNNLKNKLGISIYPETLEENEIIAYLDLANKYSFDLLFINFIGVIEKKDKKLFEKYKKTITEAKKRNYFVTIDVNKSTFDSVKINYKNPDLKYFFDLGVDCLRLDDQFNGFFEANLTFNSYNIKIELNPSTFNDHIDNILSYGANKQNLQALHNFYPQKYSGLDYELFKKFNSKIKVKGIKVGAFVTITEHESVGPWDVSENLPTLEIHRFLEIGMQVNHLLSNDYASYIYISTQCANKNDFESILKHFDFKKHLKINLNENVTSEEKEIMSFENHFIRGDLSQNILRSTITRVEFKELSIKPRKFNGDIIPIGSIVIPNNLYNRYKGELQIVKKEIKNDGLRNVVGYLENEYLFLLEEIQPWSYFKLIF</sequence>
<dbReference type="SUPFAM" id="SSF51445">
    <property type="entry name" value="(Trans)glycosidases"/>
    <property type="match status" value="1"/>
</dbReference>
<evidence type="ECO:0000259" key="2">
    <source>
        <dbReference type="Pfam" id="PF19200"/>
    </source>
</evidence>
<proteinExistence type="predicted"/>
<dbReference type="EMBL" id="CP012622">
    <property type="protein sequence ID" value="ALD66504.1"/>
    <property type="molecule type" value="Genomic_DNA"/>
</dbReference>
<evidence type="ECO:0000313" key="4">
    <source>
        <dbReference type="Proteomes" id="UP000063919"/>
    </source>
</evidence>
<dbReference type="InterPro" id="IPR043797">
    <property type="entry name" value="MupG_N"/>
</dbReference>
<dbReference type="PANTHER" id="PTHR38435">
    <property type="match status" value="1"/>
</dbReference>
<dbReference type="AlphaFoldDB" id="A0A0M3SJC7"/>
<name>A0A0M3SJC7_9MOLU</name>
<dbReference type="PANTHER" id="PTHR38435:SF1">
    <property type="entry name" value="DUF871 DOMAIN-CONTAINING PROTEIN"/>
    <property type="match status" value="1"/>
</dbReference>
<dbReference type="Gene3D" id="3.20.20.70">
    <property type="entry name" value="Aldolase class I"/>
    <property type="match status" value="1"/>
</dbReference>
<gene>
    <name evidence="3" type="ORF">SCANT_v1c05980</name>
</gene>
<dbReference type="Gene3D" id="2.40.100.10">
    <property type="entry name" value="Cyclophilin-like"/>
    <property type="match status" value="1"/>
</dbReference>
<dbReference type="PATRIC" id="fig|362837.3.peg.611"/>
<reference evidence="3 4" key="1">
    <citation type="journal article" date="2015" name="Genome Announc.">
        <title>Complete Genome Sequence of Spiroplasma cantharicola CC-1T (DSM 21588), a Bacterium Isolated from Soldier Beetle (Cantharis carolinus).</title>
        <authorList>
            <person name="Lo W.S."/>
            <person name="Liu P.Y."/>
            <person name="Kuo C.H."/>
        </authorList>
    </citation>
    <scope>NUCLEOTIDE SEQUENCE [LARGE SCALE GENOMIC DNA]</scope>
    <source>
        <strain evidence="3 4">CC-1</strain>
    </source>
</reference>
<keyword evidence="4" id="KW-1185">Reference proteome</keyword>
<organism evidence="3 4">
    <name type="scientific">Spiroplasma cantharicola</name>
    <dbReference type="NCBI Taxonomy" id="362837"/>
    <lineage>
        <taxon>Bacteria</taxon>
        <taxon>Bacillati</taxon>
        <taxon>Mycoplasmatota</taxon>
        <taxon>Mollicutes</taxon>
        <taxon>Entomoplasmatales</taxon>
        <taxon>Spiroplasmataceae</taxon>
        <taxon>Spiroplasma</taxon>
    </lineage>
</organism>